<evidence type="ECO:0000313" key="2">
    <source>
        <dbReference type="Proteomes" id="UP000439903"/>
    </source>
</evidence>
<dbReference type="AlphaFoldDB" id="A0A8H3XIJ5"/>
<proteinExistence type="predicted"/>
<comment type="caution">
    <text evidence="1">The sequence shown here is derived from an EMBL/GenBank/DDBJ whole genome shotgun (WGS) entry which is preliminary data.</text>
</comment>
<accession>A0A8H3XIJ5</accession>
<organism evidence="1 2">
    <name type="scientific">Gigaspora margarita</name>
    <dbReference type="NCBI Taxonomy" id="4874"/>
    <lineage>
        <taxon>Eukaryota</taxon>
        <taxon>Fungi</taxon>
        <taxon>Fungi incertae sedis</taxon>
        <taxon>Mucoromycota</taxon>
        <taxon>Glomeromycotina</taxon>
        <taxon>Glomeromycetes</taxon>
        <taxon>Diversisporales</taxon>
        <taxon>Gigasporaceae</taxon>
        <taxon>Gigaspora</taxon>
    </lineage>
</organism>
<evidence type="ECO:0000313" key="1">
    <source>
        <dbReference type="EMBL" id="KAF0464849.1"/>
    </source>
</evidence>
<reference evidence="1 2" key="1">
    <citation type="journal article" date="2019" name="Environ. Microbiol.">
        <title>At the nexus of three kingdoms: the genome of the mycorrhizal fungus Gigaspora margarita provides insights into plant, endobacterial and fungal interactions.</title>
        <authorList>
            <person name="Venice F."/>
            <person name="Ghignone S."/>
            <person name="Salvioli di Fossalunga A."/>
            <person name="Amselem J."/>
            <person name="Novero M."/>
            <person name="Xianan X."/>
            <person name="Sedzielewska Toro K."/>
            <person name="Morin E."/>
            <person name="Lipzen A."/>
            <person name="Grigoriev I.V."/>
            <person name="Henrissat B."/>
            <person name="Martin F.M."/>
            <person name="Bonfante P."/>
        </authorList>
    </citation>
    <scope>NUCLEOTIDE SEQUENCE [LARGE SCALE GENOMIC DNA]</scope>
    <source>
        <strain evidence="1 2">BEG34</strain>
    </source>
</reference>
<dbReference type="EMBL" id="WTPW01000984">
    <property type="protein sequence ID" value="KAF0464849.1"/>
    <property type="molecule type" value="Genomic_DNA"/>
</dbReference>
<name>A0A8H3XIJ5_GIGMA</name>
<gene>
    <name evidence="1" type="ORF">F8M41_026409</name>
</gene>
<keyword evidence="2" id="KW-1185">Reference proteome</keyword>
<sequence length="103" mass="11275">MHQNAYHRIISAPQLAQAFAQASMPLPQKMTKENKLTIQAGLSDLAVRIDLVALSCIEVPTFAEMPTVTQAFAQTSMPLPQKMPKKNKLTIRAGISDLAVRTT</sequence>
<dbReference type="Proteomes" id="UP000439903">
    <property type="component" value="Unassembled WGS sequence"/>
</dbReference>
<protein>
    <submittedName>
        <fullName evidence="1">Uncharacterized protein</fullName>
    </submittedName>
</protein>